<protein>
    <submittedName>
        <fullName evidence="2">Uncharacterized protein</fullName>
    </submittedName>
</protein>
<accession>A0A7J8Y1L4</accession>
<organism evidence="2 3">
    <name type="scientific">Gossypium aridum</name>
    <name type="common">American cotton</name>
    <name type="synonym">Erioxylum aridum</name>
    <dbReference type="NCBI Taxonomy" id="34290"/>
    <lineage>
        <taxon>Eukaryota</taxon>
        <taxon>Viridiplantae</taxon>
        <taxon>Streptophyta</taxon>
        <taxon>Embryophyta</taxon>
        <taxon>Tracheophyta</taxon>
        <taxon>Spermatophyta</taxon>
        <taxon>Magnoliopsida</taxon>
        <taxon>eudicotyledons</taxon>
        <taxon>Gunneridae</taxon>
        <taxon>Pentapetalae</taxon>
        <taxon>rosids</taxon>
        <taxon>malvids</taxon>
        <taxon>Malvales</taxon>
        <taxon>Malvaceae</taxon>
        <taxon>Malvoideae</taxon>
        <taxon>Gossypium</taxon>
    </lineage>
</organism>
<dbReference type="EMBL" id="JABFAA010000010">
    <property type="protein sequence ID" value="MBA0693461.1"/>
    <property type="molecule type" value="Genomic_DNA"/>
</dbReference>
<gene>
    <name evidence="2" type="ORF">Goari_003834</name>
</gene>
<dbReference type="InterPro" id="IPR023213">
    <property type="entry name" value="CAT-like_dom_sf"/>
</dbReference>
<dbReference type="Gene3D" id="3.30.559.10">
    <property type="entry name" value="Chloramphenicol acetyltransferase-like domain"/>
    <property type="match status" value="1"/>
</dbReference>
<reference evidence="2 3" key="1">
    <citation type="journal article" date="2019" name="Genome Biol. Evol.">
        <title>Insights into the evolution of the New World diploid cottons (Gossypium, subgenus Houzingenia) based on genome sequencing.</title>
        <authorList>
            <person name="Grover C.E."/>
            <person name="Arick M.A. 2nd"/>
            <person name="Thrash A."/>
            <person name="Conover J.L."/>
            <person name="Sanders W.S."/>
            <person name="Peterson D.G."/>
            <person name="Frelichowski J.E."/>
            <person name="Scheffler J.A."/>
            <person name="Scheffler B.E."/>
            <person name="Wendel J.F."/>
        </authorList>
    </citation>
    <scope>NUCLEOTIDE SEQUENCE [LARGE SCALE GENOMIC DNA]</scope>
    <source>
        <strain evidence="2">185</strain>
        <tissue evidence="2">Leaf</tissue>
    </source>
</reference>
<dbReference type="AlphaFoldDB" id="A0A7J8Y1L4"/>
<dbReference type="Proteomes" id="UP000593577">
    <property type="component" value="Unassembled WGS sequence"/>
</dbReference>
<dbReference type="GO" id="GO:0016740">
    <property type="term" value="F:transferase activity"/>
    <property type="evidence" value="ECO:0007669"/>
    <property type="project" value="UniProtKB-KW"/>
</dbReference>
<dbReference type="InterPro" id="IPR051283">
    <property type="entry name" value="Sec_Metabolite_Acyltrans"/>
</dbReference>
<evidence type="ECO:0000313" key="2">
    <source>
        <dbReference type="EMBL" id="MBA0693461.1"/>
    </source>
</evidence>
<proteinExistence type="predicted"/>
<name>A0A7J8Y1L4_GOSAI</name>
<evidence type="ECO:0000313" key="3">
    <source>
        <dbReference type="Proteomes" id="UP000593577"/>
    </source>
</evidence>
<sequence length="166" mass="18234">MGSCHAFRTLHPKGLLYTKPPPGDYCEQNLINNVLVRLKQSLSIALIHFYPLAGRFATKIEQNPRSHFVDCNNSPGAKVIHAAVDISVPDIDSPTYVLLVVQSFFDHEGAINYDGHTRPLLSIQVTELVNGVFIGCSINHAIAEAPPSAISSTHCPKYFKAKEIII</sequence>
<keyword evidence="3" id="KW-1185">Reference proteome</keyword>
<dbReference type="PANTHER" id="PTHR31896">
    <property type="entry name" value="FAMILY REGULATORY PROTEIN, PUTATIVE (AFU_ORTHOLOGUE AFUA_3G14730)-RELATED"/>
    <property type="match status" value="1"/>
</dbReference>
<keyword evidence="1" id="KW-0808">Transferase</keyword>
<dbReference type="Pfam" id="PF02458">
    <property type="entry name" value="Transferase"/>
    <property type="match status" value="1"/>
</dbReference>
<dbReference type="PANTHER" id="PTHR31896:SF12">
    <property type="entry name" value="HXXXD-TYPE ACYL-TRANSFERASE FAMILY PROTEIN"/>
    <property type="match status" value="1"/>
</dbReference>
<comment type="caution">
    <text evidence="2">The sequence shown here is derived from an EMBL/GenBank/DDBJ whole genome shotgun (WGS) entry which is preliminary data.</text>
</comment>
<evidence type="ECO:0000256" key="1">
    <source>
        <dbReference type="ARBA" id="ARBA00022679"/>
    </source>
</evidence>